<dbReference type="Gene3D" id="2.40.330.10">
    <property type="entry name" value="DNA-binding pseudobarrel domain"/>
    <property type="match status" value="1"/>
</dbReference>
<dbReference type="GO" id="GO:0003677">
    <property type="term" value="F:DNA binding"/>
    <property type="evidence" value="ECO:0007669"/>
    <property type="project" value="UniProtKB-KW"/>
</dbReference>
<comment type="subcellular location">
    <subcellularLocation>
        <location evidence="1">Nucleus</location>
    </subcellularLocation>
</comment>
<accession>A0AAD8IN86</accession>
<dbReference type="GO" id="GO:0005634">
    <property type="term" value="C:nucleus"/>
    <property type="evidence" value="ECO:0007669"/>
    <property type="project" value="UniProtKB-SubCell"/>
</dbReference>
<gene>
    <name evidence="6" type="ORF">POM88_016302</name>
</gene>
<keyword evidence="7" id="KW-1185">Reference proteome</keyword>
<dbReference type="SUPFAM" id="SSF101936">
    <property type="entry name" value="DNA-binding pseudobarrel domain"/>
    <property type="match status" value="2"/>
</dbReference>
<dbReference type="EMBL" id="JAUIZM010000004">
    <property type="protein sequence ID" value="KAK1388124.1"/>
    <property type="molecule type" value="Genomic_DNA"/>
</dbReference>
<sequence length="320" mass="36667">MSLGDSFFYSLSKVVEFVMPNNETWSICYRRSPPSFILTKEFTSLYNLKENFIVVFEYVGHSIFFVRIFDQSCLEISYSKLCKASKGDDIFLKSEFQFGFIKGVQLDVNYFRKVKGIVKDYVGMVDKAYEGSNLLSLWKSNHIFGRFVIVLGCSHIHDKLHNVYFWNFERSFSENWKNGHVSRLIAHKRQWRVIIKLNRNLCKFGRGWDKFIGDNDLGAGDKLDKSIRKFVVNTPHVSEDGGMLNGAMKTIIFVLDANTGRIIHTCPNWIHGAAFLCQEIENSISGSRANSGNELPSKPSVQFNMPLQCPIKNCSDTAMQ</sequence>
<reference evidence="6" key="1">
    <citation type="submission" date="2023-02" db="EMBL/GenBank/DDBJ databases">
        <title>Genome of toxic invasive species Heracleum sosnowskyi carries increased number of genes despite the absence of recent whole-genome duplications.</title>
        <authorList>
            <person name="Schelkunov M."/>
            <person name="Shtratnikova V."/>
            <person name="Makarenko M."/>
            <person name="Klepikova A."/>
            <person name="Omelchenko D."/>
            <person name="Novikova G."/>
            <person name="Obukhova E."/>
            <person name="Bogdanov V."/>
            <person name="Penin A."/>
            <person name="Logacheva M."/>
        </authorList>
    </citation>
    <scope>NUCLEOTIDE SEQUENCE</scope>
    <source>
        <strain evidence="6">Hsosn_3</strain>
        <tissue evidence="6">Leaf</tissue>
    </source>
</reference>
<reference evidence="6" key="2">
    <citation type="submission" date="2023-05" db="EMBL/GenBank/DDBJ databases">
        <authorList>
            <person name="Schelkunov M.I."/>
        </authorList>
    </citation>
    <scope>NUCLEOTIDE SEQUENCE</scope>
    <source>
        <strain evidence="6">Hsosn_3</strain>
        <tissue evidence="6">Leaf</tissue>
    </source>
</reference>
<evidence type="ECO:0000256" key="1">
    <source>
        <dbReference type="ARBA" id="ARBA00004123"/>
    </source>
</evidence>
<evidence type="ECO:0000256" key="4">
    <source>
        <dbReference type="ARBA" id="ARBA00023163"/>
    </source>
</evidence>
<keyword evidence="4" id="KW-0804">Transcription</keyword>
<comment type="caution">
    <text evidence="6">The sequence shown here is derived from an EMBL/GenBank/DDBJ whole genome shotgun (WGS) entry which is preliminary data.</text>
</comment>
<evidence type="ECO:0000256" key="5">
    <source>
        <dbReference type="ARBA" id="ARBA00023242"/>
    </source>
</evidence>
<protein>
    <submittedName>
        <fullName evidence="6">Uncharacterized protein</fullName>
    </submittedName>
</protein>
<proteinExistence type="predicted"/>
<dbReference type="InterPro" id="IPR015300">
    <property type="entry name" value="DNA-bd_pseudobarrel_sf"/>
</dbReference>
<evidence type="ECO:0000256" key="2">
    <source>
        <dbReference type="ARBA" id="ARBA00023015"/>
    </source>
</evidence>
<keyword evidence="5" id="KW-0539">Nucleus</keyword>
<dbReference type="Proteomes" id="UP001237642">
    <property type="component" value="Unassembled WGS sequence"/>
</dbReference>
<keyword evidence="3" id="KW-0238">DNA-binding</keyword>
<name>A0AAD8IN86_9APIA</name>
<evidence type="ECO:0000313" key="7">
    <source>
        <dbReference type="Proteomes" id="UP001237642"/>
    </source>
</evidence>
<keyword evidence="2" id="KW-0805">Transcription regulation</keyword>
<evidence type="ECO:0000256" key="3">
    <source>
        <dbReference type="ARBA" id="ARBA00023125"/>
    </source>
</evidence>
<organism evidence="6 7">
    <name type="scientific">Heracleum sosnowskyi</name>
    <dbReference type="NCBI Taxonomy" id="360622"/>
    <lineage>
        <taxon>Eukaryota</taxon>
        <taxon>Viridiplantae</taxon>
        <taxon>Streptophyta</taxon>
        <taxon>Embryophyta</taxon>
        <taxon>Tracheophyta</taxon>
        <taxon>Spermatophyta</taxon>
        <taxon>Magnoliopsida</taxon>
        <taxon>eudicotyledons</taxon>
        <taxon>Gunneridae</taxon>
        <taxon>Pentapetalae</taxon>
        <taxon>asterids</taxon>
        <taxon>campanulids</taxon>
        <taxon>Apiales</taxon>
        <taxon>Apiaceae</taxon>
        <taxon>Apioideae</taxon>
        <taxon>apioid superclade</taxon>
        <taxon>Tordylieae</taxon>
        <taxon>Tordyliinae</taxon>
        <taxon>Heracleum</taxon>
    </lineage>
</organism>
<evidence type="ECO:0000313" key="6">
    <source>
        <dbReference type="EMBL" id="KAK1388124.1"/>
    </source>
</evidence>
<dbReference type="AlphaFoldDB" id="A0AAD8IN86"/>